<reference evidence="2" key="2">
    <citation type="submission" date="2023-11" db="UniProtKB">
        <authorList>
            <consortium name="WormBaseParasite"/>
        </authorList>
    </citation>
    <scope>IDENTIFICATION</scope>
</reference>
<sequence>MNKQEHPSDLRSLAKLAVHFCEPFLMIVMYIDRMLTSAEYHPDHDNSSELSSTIINPISANIFELYFLV</sequence>
<name>A0AA85K4E0_TRIRE</name>
<dbReference type="Proteomes" id="UP000050795">
    <property type="component" value="Unassembled WGS sequence"/>
</dbReference>
<protein>
    <submittedName>
        <fullName evidence="2">Uncharacterized protein</fullName>
    </submittedName>
</protein>
<reference evidence="1" key="1">
    <citation type="submission" date="2022-06" db="EMBL/GenBank/DDBJ databases">
        <authorList>
            <person name="Berger JAMES D."/>
            <person name="Berger JAMES D."/>
        </authorList>
    </citation>
    <scope>NUCLEOTIDE SEQUENCE [LARGE SCALE GENOMIC DNA]</scope>
</reference>
<dbReference type="AlphaFoldDB" id="A0AA85K4E0"/>
<keyword evidence="1" id="KW-1185">Reference proteome</keyword>
<accession>A0AA85K4E0</accession>
<organism evidence="1 2">
    <name type="scientific">Trichobilharzia regenti</name>
    <name type="common">Nasal bird schistosome</name>
    <dbReference type="NCBI Taxonomy" id="157069"/>
    <lineage>
        <taxon>Eukaryota</taxon>
        <taxon>Metazoa</taxon>
        <taxon>Spiralia</taxon>
        <taxon>Lophotrochozoa</taxon>
        <taxon>Platyhelminthes</taxon>
        <taxon>Trematoda</taxon>
        <taxon>Digenea</taxon>
        <taxon>Strigeidida</taxon>
        <taxon>Schistosomatoidea</taxon>
        <taxon>Schistosomatidae</taxon>
        <taxon>Trichobilharzia</taxon>
    </lineage>
</organism>
<proteinExistence type="predicted"/>
<evidence type="ECO:0000313" key="1">
    <source>
        <dbReference type="Proteomes" id="UP000050795"/>
    </source>
</evidence>
<dbReference type="WBParaSite" id="TREG1_54040.1">
    <property type="protein sequence ID" value="TREG1_54040.1"/>
    <property type="gene ID" value="TREG1_54040"/>
</dbReference>
<evidence type="ECO:0000313" key="2">
    <source>
        <dbReference type="WBParaSite" id="TREG1_54040.1"/>
    </source>
</evidence>